<dbReference type="AlphaFoldDB" id="A0AAE9MNX7"/>
<dbReference type="RefSeq" id="WP_253680658.1">
    <property type="nucleotide sequence ID" value="NZ_CP050861.1"/>
</dbReference>
<evidence type="ECO:0000313" key="1">
    <source>
        <dbReference type="EMBL" id="UTD14905.1"/>
    </source>
</evidence>
<proteinExistence type="predicted"/>
<dbReference type="Proteomes" id="UP001056837">
    <property type="component" value="Chromosome"/>
</dbReference>
<dbReference type="Pfam" id="PF09665">
    <property type="entry name" value="RE_Alw26IDE"/>
    <property type="match status" value="1"/>
</dbReference>
<gene>
    <name evidence="1" type="ORF">HER15_05175</name>
</gene>
<sequence length="536" mass="62680">MNKEILITNYNPNKLKEARELAGLTYEYFENDDAVDVEKLEMYENNDPVTPIDIFLIAYLFVLYQEKAWEKGTEFKLSLTKDILNSHPNGIKYQEFIANHENYKGLPLKRKKDGTIKWVATIKTKDGQERVEFWEQKRQELGIEANHVLDPGFRQKVAFANHPTKIHICLFSGSELYIDYRYPSPNRIDLLNKVYDQDLKYYDLDIYEIANLLFDVDGCKSFADVFKINKEFNNIDELLEVLKVDYVDAEYSPFVSPGVMSNSPDRFDGYHSYNNDVRAITDTGRYKDNLKRYTQDRRVYEMWSGGNWKMADRLYATFVKNGVSPDHIGPMSLGFAHRPKFQPMTANENSAKGNRMTYSDVQLLLNDEKNGDEVITWHSKYIWDKLKDKVKNDTDALKLSGLMRKNLHHVLIVFSMINERGHSEFLEQFLNPDYSYFDYEFTGFNPETGEFDEVTPIKKEGQNQINNAERYVRIAFESLEKYTVAENRNTKIWESEEITDKVNQVLDLLDAGNNDEALTMLHQIFRDLSEIAEGNW</sequence>
<accession>A0AAE9MNX7</accession>
<evidence type="ECO:0000313" key="2">
    <source>
        <dbReference type="Proteomes" id="UP001056837"/>
    </source>
</evidence>
<dbReference type="EMBL" id="CP050861">
    <property type="protein sequence ID" value="UTD14905.1"/>
    <property type="molecule type" value="Genomic_DNA"/>
</dbReference>
<organism evidence="1 2">
    <name type="scientific">Tenacibaculum mesophilum</name>
    <dbReference type="NCBI Taxonomy" id="104268"/>
    <lineage>
        <taxon>Bacteria</taxon>
        <taxon>Pseudomonadati</taxon>
        <taxon>Bacteroidota</taxon>
        <taxon>Flavobacteriia</taxon>
        <taxon>Flavobacteriales</taxon>
        <taxon>Flavobacteriaceae</taxon>
        <taxon>Tenacibaculum</taxon>
    </lineage>
</organism>
<reference evidence="1" key="1">
    <citation type="submission" date="2020-04" db="EMBL/GenBank/DDBJ databases">
        <title>Tenacibaculum mesophilum bac2.</title>
        <authorList>
            <person name="Li M."/>
        </authorList>
    </citation>
    <scope>NUCLEOTIDE SEQUENCE</scope>
    <source>
        <strain evidence="1">Bac2</strain>
    </source>
</reference>
<dbReference type="InterPro" id="IPR014328">
    <property type="entry name" value="Restrct_endonuc_II_Alw26I"/>
</dbReference>
<protein>
    <submittedName>
        <fullName evidence="1">Uncharacterized protein</fullName>
    </submittedName>
</protein>
<name>A0AAE9MNX7_9FLAO</name>
<dbReference type="REBASE" id="642516">
    <property type="entry name" value="Tmebac2ORF5180P"/>
</dbReference>